<feature type="transmembrane region" description="Helical" evidence="1">
    <location>
        <begin position="51"/>
        <end position="70"/>
    </location>
</feature>
<sequence>MRKNDLLMILSFSLINLMAGYSLSSFAMNIYFPADATVIYTDISAIFATKAIIAAGFFCISLISFLIIFIRRREITALSAILMTVINVITFILVTFCYGNIYFGHVFPAGITNIPFSAFSYYPLLLLTALISAIILFIIQKRATR</sequence>
<evidence type="ECO:0000256" key="1">
    <source>
        <dbReference type="SAM" id="Phobius"/>
    </source>
</evidence>
<feature type="transmembrane region" description="Helical" evidence="1">
    <location>
        <begin position="121"/>
        <end position="139"/>
    </location>
</feature>
<proteinExistence type="predicted"/>
<keyword evidence="1" id="KW-0472">Membrane</keyword>
<protein>
    <submittedName>
        <fullName evidence="2">Uncharacterized protein</fullName>
    </submittedName>
</protein>
<feature type="transmembrane region" description="Helical" evidence="1">
    <location>
        <begin position="7"/>
        <end position="31"/>
    </location>
</feature>
<gene>
    <name evidence="2" type="ORF">UA45_12240</name>
</gene>
<dbReference type="EMBL" id="JZSH01000136">
    <property type="protein sequence ID" value="KJF77505.1"/>
    <property type="molecule type" value="Genomic_DNA"/>
</dbReference>
<dbReference type="PATRIC" id="fig|582.24.peg.3855"/>
<feature type="transmembrane region" description="Helical" evidence="1">
    <location>
        <begin position="77"/>
        <end position="101"/>
    </location>
</feature>
<keyword evidence="1" id="KW-1133">Transmembrane helix</keyword>
<dbReference type="Proteomes" id="UP000032582">
    <property type="component" value="Unassembled WGS sequence"/>
</dbReference>
<evidence type="ECO:0000313" key="3">
    <source>
        <dbReference type="Proteomes" id="UP000032582"/>
    </source>
</evidence>
<comment type="caution">
    <text evidence="2">The sequence shown here is derived from an EMBL/GenBank/DDBJ whole genome shotgun (WGS) entry which is preliminary data.</text>
</comment>
<dbReference type="AlphaFoldDB" id="A0A0D8L6I9"/>
<name>A0A0D8L6I9_MORMO</name>
<accession>A0A0D8L6I9</accession>
<keyword evidence="1" id="KW-0812">Transmembrane</keyword>
<evidence type="ECO:0000313" key="2">
    <source>
        <dbReference type="EMBL" id="KJF77505.1"/>
    </source>
</evidence>
<organism evidence="2 3">
    <name type="scientific">Morganella morganii</name>
    <name type="common">Proteus morganii</name>
    <dbReference type="NCBI Taxonomy" id="582"/>
    <lineage>
        <taxon>Bacteria</taxon>
        <taxon>Pseudomonadati</taxon>
        <taxon>Pseudomonadota</taxon>
        <taxon>Gammaproteobacteria</taxon>
        <taxon>Enterobacterales</taxon>
        <taxon>Morganellaceae</taxon>
        <taxon>Morganella</taxon>
    </lineage>
</organism>
<reference evidence="2 3" key="1">
    <citation type="submission" date="2015-02" db="EMBL/GenBank/DDBJ databases">
        <title>Whole genome shotgun sequencing of cultured foodborne pathogen.</title>
        <authorList>
            <person name="Timme R."/>
            <person name="Allard M.W."/>
            <person name="Strain E."/>
            <person name="Evans P.S."/>
            <person name="Brown E."/>
        </authorList>
    </citation>
    <scope>NUCLEOTIDE SEQUENCE [LARGE SCALE GENOMIC DNA]</scope>
    <source>
        <strain evidence="2 3">GCSL-TSO-24</strain>
    </source>
</reference>